<dbReference type="Proteomes" id="UP000762676">
    <property type="component" value="Unassembled WGS sequence"/>
</dbReference>
<organism evidence="1 2">
    <name type="scientific">Elysia marginata</name>
    <dbReference type="NCBI Taxonomy" id="1093978"/>
    <lineage>
        <taxon>Eukaryota</taxon>
        <taxon>Metazoa</taxon>
        <taxon>Spiralia</taxon>
        <taxon>Lophotrochozoa</taxon>
        <taxon>Mollusca</taxon>
        <taxon>Gastropoda</taxon>
        <taxon>Heterobranchia</taxon>
        <taxon>Euthyneura</taxon>
        <taxon>Panpulmonata</taxon>
        <taxon>Sacoglossa</taxon>
        <taxon>Placobranchoidea</taxon>
        <taxon>Plakobranchidae</taxon>
        <taxon>Elysia</taxon>
    </lineage>
</organism>
<reference evidence="1 2" key="1">
    <citation type="journal article" date="2021" name="Elife">
        <title>Chloroplast acquisition without the gene transfer in kleptoplastic sea slugs, Plakobranchus ocellatus.</title>
        <authorList>
            <person name="Maeda T."/>
            <person name="Takahashi S."/>
            <person name="Yoshida T."/>
            <person name="Shimamura S."/>
            <person name="Takaki Y."/>
            <person name="Nagai Y."/>
            <person name="Toyoda A."/>
            <person name="Suzuki Y."/>
            <person name="Arimoto A."/>
            <person name="Ishii H."/>
            <person name="Satoh N."/>
            <person name="Nishiyama T."/>
            <person name="Hasebe M."/>
            <person name="Maruyama T."/>
            <person name="Minagawa J."/>
            <person name="Obokata J."/>
            <person name="Shigenobu S."/>
        </authorList>
    </citation>
    <scope>NUCLEOTIDE SEQUENCE [LARGE SCALE GENOMIC DNA]</scope>
</reference>
<comment type="caution">
    <text evidence="1">The sequence shown here is derived from an EMBL/GenBank/DDBJ whole genome shotgun (WGS) entry which is preliminary data.</text>
</comment>
<evidence type="ECO:0000313" key="1">
    <source>
        <dbReference type="EMBL" id="GFS22147.1"/>
    </source>
</evidence>
<sequence length="92" mass="10358">MWFTLVTPDSTISTIVHCPRQFCLFPIFFFVEADVDAKISTDGGNEYVDYDDYNDDEDIGKIIAVDDEEAGEAENYAGDMDELNSFNNSVLL</sequence>
<gene>
    <name evidence="1" type="ORF">ElyMa_001610000</name>
</gene>
<proteinExistence type="predicted"/>
<evidence type="ECO:0000313" key="2">
    <source>
        <dbReference type="Proteomes" id="UP000762676"/>
    </source>
</evidence>
<accession>A0AAV4JKU4</accession>
<keyword evidence="2" id="KW-1185">Reference proteome</keyword>
<dbReference type="EMBL" id="BMAT01003230">
    <property type="protein sequence ID" value="GFS22147.1"/>
    <property type="molecule type" value="Genomic_DNA"/>
</dbReference>
<name>A0AAV4JKU4_9GAST</name>
<dbReference type="AlphaFoldDB" id="A0AAV4JKU4"/>
<protein>
    <submittedName>
        <fullName evidence="1">Uncharacterized protein</fullName>
    </submittedName>
</protein>